<sequence>MIQSNKLSGKSAPLRPRCQPRVPIPSNFKKAPQKMPLDFYHPEWFNKIDYGGQFLIANTKQVAFIPTNDIEMSKKLNPDKKLGDEAFNKRYWDLVTEPYDSSHKIA</sequence>
<gene>
    <name evidence="2" type="ORF">O181_125719</name>
</gene>
<dbReference type="EMBL" id="AVOT02122609">
    <property type="protein sequence ID" value="MBW0586004.1"/>
    <property type="molecule type" value="Genomic_DNA"/>
</dbReference>
<protein>
    <submittedName>
        <fullName evidence="2">Uncharacterized protein</fullName>
    </submittedName>
</protein>
<accession>A0A9Q3KRY9</accession>
<proteinExistence type="predicted"/>
<dbReference type="AlphaFoldDB" id="A0A9Q3KRY9"/>
<keyword evidence="3" id="KW-1185">Reference proteome</keyword>
<dbReference type="Proteomes" id="UP000765509">
    <property type="component" value="Unassembled WGS sequence"/>
</dbReference>
<organism evidence="2 3">
    <name type="scientific">Austropuccinia psidii MF-1</name>
    <dbReference type="NCBI Taxonomy" id="1389203"/>
    <lineage>
        <taxon>Eukaryota</taxon>
        <taxon>Fungi</taxon>
        <taxon>Dikarya</taxon>
        <taxon>Basidiomycota</taxon>
        <taxon>Pucciniomycotina</taxon>
        <taxon>Pucciniomycetes</taxon>
        <taxon>Pucciniales</taxon>
        <taxon>Sphaerophragmiaceae</taxon>
        <taxon>Austropuccinia</taxon>
    </lineage>
</organism>
<comment type="caution">
    <text evidence="2">The sequence shown here is derived from an EMBL/GenBank/DDBJ whole genome shotgun (WGS) entry which is preliminary data.</text>
</comment>
<dbReference type="OrthoDB" id="2506837at2759"/>
<reference evidence="2" key="1">
    <citation type="submission" date="2021-03" db="EMBL/GenBank/DDBJ databases">
        <title>Draft genome sequence of rust myrtle Austropuccinia psidii MF-1, a brazilian biotype.</title>
        <authorList>
            <person name="Quecine M.C."/>
            <person name="Pachon D.M.R."/>
            <person name="Bonatelli M.L."/>
            <person name="Correr F.H."/>
            <person name="Franceschini L.M."/>
            <person name="Leite T.F."/>
            <person name="Margarido G.R.A."/>
            <person name="Almeida C.A."/>
            <person name="Ferrarezi J.A."/>
            <person name="Labate C.A."/>
        </authorList>
    </citation>
    <scope>NUCLEOTIDE SEQUENCE</scope>
    <source>
        <strain evidence="2">MF-1</strain>
    </source>
</reference>
<evidence type="ECO:0000313" key="3">
    <source>
        <dbReference type="Proteomes" id="UP000765509"/>
    </source>
</evidence>
<evidence type="ECO:0000256" key="1">
    <source>
        <dbReference type="SAM" id="MobiDB-lite"/>
    </source>
</evidence>
<name>A0A9Q3KRY9_9BASI</name>
<evidence type="ECO:0000313" key="2">
    <source>
        <dbReference type="EMBL" id="MBW0586004.1"/>
    </source>
</evidence>
<feature type="region of interest" description="Disordered" evidence="1">
    <location>
        <begin position="1"/>
        <end position="29"/>
    </location>
</feature>